<feature type="non-terminal residue" evidence="2">
    <location>
        <position position="309"/>
    </location>
</feature>
<evidence type="ECO:0000256" key="1">
    <source>
        <dbReference type="ARBA" id="ARBA00005564"/>
    </source>
</evidence>
<proteinExistence type="inferred from homology"/>
<dbReference type="PANTHER" id="PTHR30344:SF4">
    <property type="entry name" value="CYCLASE, PUTATIVE (AFU_ORTHOLOGUE AFUA_6G11580)-RELATED"/>
    <property type="match status" value="1"/>
</dbReference>
<sequence>MFSLAYDTVTNSLTQTGSFTPHGGHPWLSWGPDRSMLYGAERDGWSSYSVTANNEITFRSNLTLRGRCDGRDFKHGTTSILAEQKAPFNIYGAGRSPCGNVMATRVDGSLERIVQNITYQPESRVHGMALDPEGSYLYSADTKANGIWIHKVDTAKGTLSRAKFKTHGEANSRPRRLALHPGNKFLYMLLSKTNKLVVYSIKMEANGPVLTDTGLSYNLVAPATPSAAPEPTILEPGFLTAILLNANDGAPSSQPRPINQEPGYPIQMILQVATSTSGGRSNSIAPAPWANDHVVLTDSEKGLVQIWRF</sequence>
<reference evidence="2" key="1">
    <citation type="journal article" date="2020" name="Stud. Mycol.">
        <title>101 Dothideomycetes genomes: a test case for predicting lifestyles and emergence of pathogens.</title>
        <authorList>
            <person name="Haridas S."/>
            <person name="Albert R."/>
            <person name="Binder M."/>
            <person name="Bloem J."/>
            <person name="Labutti K."/>
            <person name="Salamov A."/>
            <person name="Andreopoulos B."/>
            <person name="Baker S."/>
            <person name="Barry K."/>
            <person name="Bills G."/>
            <person name="Bluhm B."/>
            <person name="Cannon C."/>
            <person name="Castanera R."/>
            <person name="Culley D."/>
            <person name="Daum C."/>
            <person name="Ezra D."/>
            <person name="Gonzalez J."/>
            <person name="Henrissat B."/>
            <person name="Kuo A."/>
            <person name="Liang C."/>
            <person name="Lipzen A."/>
            <person name="Lutzoni F."/>
            <person name="Magnuson J."/>
            <person name="Mondo S."/>
            <person name="Nolan M."/>
            <person name="Ohm R."/>
            <person name="Pangilinan J."/>
            <person name="Park H.-J."/>
            <person name="Ramirez L."/>
            <person name="Alfaro M."/>
            <person name="Sun H."/>
            <person name="Tritt A."/>
            <person name="Yoshinaga Y."/>
            <person name="Zwiers L.-H."/>
            <person name="Turgeon B."/>
            <person name="Goodwin S."/>
            <person name="Spatafora J."/>
            <person name="Crous P."/>
            <person name="Grigoriev I."/>
        </authorList>
    </citation>
    <scope>NUCLEOTIDE SEQUENCE</scope>
    <source>
        <strain evidence="2">CBS 130266</strain>
    </source>
</reference>
<keyword evidence="3" id="KW-1185">Reference proteome</keyword>
<dbReference type="Pfam" id="PF10282">
    <property type="entry name" value="Lactonase"/>
    <property type="match status" value="1"/>
</dbReference>
<dbReference type="OrthoDB" id="1715191at2759"/>
<dbReference type="Proteomes" id="UP000800235">
    <property type="component" value="Unassembled WGS sequence"/>
</dbReference>
<organism evidence="2 3">
    <name type="scientific">Tothia fuscella</name>
    <dbReference type="NCBI Taxonomy" id="1048955"/>
    <lineage>
        <taxon>Eukaryota</taxon>
        <taxon>Fungi</taxon>
        <taxon>Dikarya</taxon>
        <taxon>Ascomycota</taxon>
        <taxon>Pezizomycotina</taxon>
        <taxon>Dothideomycetes</taxon>
        <taxon>Pleosporomycetidae</taxon>
        <taxon>Venturiales</taxon>
        <taxon>Cylindrosympodiaceae</taxon>
        <taxon>Tothia</taxon>
    </lineage>
</organism>
<dbReference type="Gene3D" id="2.130.10.10">
    <property type="entry name" value="YVTN repeat-like/Quinoprotein amine dehydrogenase"/>
    <property type="match status" value="1"/>
</dbReference>
<dbReference type="PANTHER" id="PTHR30344">
    <property type="entry name" value="6-PHOSPHOGLUCONOLACTONASE-RELATED"/>
    <property type="match status" value="1"/>
</dbReference>
<dbReference type="GO" id="GO:0017057">
    <property type="term" value="F:6-phosphogluconolactonase activity"/>
    <property type="evidence" value="ECO:0007669"/>
    <property type="project" value="TreeGrafter"/>
</dbReference>
<dbReference type="InterPro" id="IPR015943">
    <property type="entry name" value="WD40/YVTN_repeat-like_dom_sf"/>
</dbReference>
<dbReference type="InterPro" id="IPR019405">
    <property type="entry name" value="Lactonase_7-beta_prop"/>
</dbReference>
<dbReference type="EMBL" id="MU007046">
    <property type="protein sequence ID" value="KAF2429507.1"/>
    <property type="molecule type" value="Genomic_DNA"/>
</dbReference>
<accession>A0A9P4NPY4</accession>
<dbReference type="AlphaFoldDB" id="A0A9P4NPY4"/>
<evidence type="ECO:0000313" key="3">
    <source>
        <dbReference type="Proteomes" id="UP000800235"/>
    </source>
</evidence>
<comment type="similarity">
    <text evidence="1">Belongs to the cycloisomerase 2 family.</text>
</comment>
<dbReference type="InterPro" id="IPR050282">
    <property type="entry name" value="Cycloisomerase_2"/>
</dbReference>
<dbReference type="SUPFAM" id="SSF101908">
    <property type="entry name" value="Putative isomerase YbhE"/>
    <property type="match status" value="1"/>
</dbReference>
<protein>
    <submittedName>
        <fullName evidence="2">3-carboxy-cis,cis-mucoante lactonizing enzyme</fullName>
    </submittedName>
</protein>
<gene>
    <name evidence="2" type="ORF">EJ08DRAFT_590720</name>
</gene>
<comment type="caution">
    <text evidence="2">The sequence shown here is derived from an EMBL/GenBank/DDBJ whole genome shotgun (WGS) entry which is preliminary data.</text>
</comment>
<name>A0A9P4NPY4_9PEZI</name>
<evidence type="ECO:0000313" key="2">
    <source>
        <dbReference type="EMBL" id="KAF2429507.1"/>
    </source>
</evidence>